<keyword evidence="2" id="KW-1185">Reference proteome</keyword>
<comment type="caution">
    <text evidence="1">The sequence shown here is derived from an EMBL/GenBank/DDBJ whole genome shotgun (WGS) entry which is preliminary data.</text>
</comment>
<accession>A0A5M3SY54</accession>
<evidence type="ECO:0000313" key="1">
    <source>
        <dbReference type="EMBL" id="GCE92003.1"/>
    </source>
</evidence>
<dbReference type="Proteomes" id="UP000326169">
    <property type="component" value="Unassembled WGS sequence"/>
</dbReference>
<dbReference type="EMBL" id="BIMW01000001">
    <property type="protein sequence ID" value="GCE92003.1"/>
    <property type="molecule type" value="Genomic_DNA"/>
</dbReference>
<reference evidence="1 2" key="1">
    <citation type="journal article" date="2019" name="J Genomics">
        <title>The Draft Genome of a Hydrogen-producing Cyanobacterium, Arthrospira platensis NIES-46.</title>
        <authorList>
            <person name="Suzuki S."/>
            <person name="Yamaguchi H."/>
            <person name="Kawachi M."/>
        </authorList>
    </citation>
    <scope>NUCLEOTIDE SEQUENCE [LARGE SCALE GENOMIC DNA]</scope>
    <source>
        <strain evidence="1 2">NIES-46</strain>
    </source>
</reference>
<gene>
    <name evidence="1" type="ORF">NIES46_00370</name>
</gene>
<dbReference type="GeneID" id="301681020"/>
<name>A0A5M3SY54_LIMPL</name>
<dbReference type="RefSeq" id="WP_014276319.1">
    <property type="nucleotide sequence ID" value="NZ_BIMW01000001.1"/>
</dbReference>
<sequence>MEIIKLKIRADGEGKVILQVPQDLANQELEIAVIYQSASPPSATQTPDELGWPPGFFEQTAGCLADEPLVRHDPGEYQVREEIE</sequence>
<protein>
    <submittedName>
        <fullName evidence="1">Uncharacterized protein</fullName>
    </submittedName>
</protein>
<proteinExistence type="predicted"/>
<evidence type="ECO:0000313" key="2">
    <source>
        <dbReference type="Proteomes" id="UP000326169"/>
    </source>
</evidence>
<organism evidence="1 2">
    <name type="scientific">Limnospira platensis NIES-46</name>
    <dbReference type="NCBI Taxonomy" id="1236695"/>
    <lineage>
        <taxon>Bacteria</taxon>
        <taxon>Bacillati</taxon>
        <taxon>Cyanobacteriota</taxon>
        <taxon>Cyanophyceae</taxon>
        <taxon>Oscillatoriophycideae</taxon>
        <taxon>Oscillatoriales</taxon>
        <taxon>Sirenicapillariaceae</taxon>
        <taxon>Limnospira</taxon>
    </lineage>
</organism>